<evidence type="ECO:0000313" key="2">
    <source>
        <dbReference type="Proteomes" id="UP000216444"/>
    </source>
</evidence>
<reference evidence="1 2" key="1">
    <citation type="journal article" date="2017" name="BMC Genomics">
        <title>Comparative genomic and phylogenomic analyses of the Bifidobacteriaceae family.</title>
        <authorList>
            <person name="Lugli G.A."/>
            <person name="Milani C."/>
            <person name="Turroni F."/>
            <person name="Duranti S."/>
            <person name="Mancabelli L."/>
            <person name="Mangifesta M."/>
            <person name="Ferrario C."/>
            <person name="Modesto M."/>
            <person name="Mattarelli P."/>
            <person name="Jiri K."/>
            <person name="van Sinderen D."/>
            <person name="Ventura M."/>
        </authorList>
    </citation>
    <scope>NUCLEOTIDE SEQUENCE [LARGE SCALE GENOMIC DNA]</scope>
    <source>
        <strain evidence="1 2">DSM 100201</strain>
    </source>
</reference>
<proteinExistence type="predicted"/>
<protein>
    <submittedName>
        <fullName evidence="1">Uncharacterized protein</fullName>
    </submittedName>
</protein>
<dbReference type="Proteomes" id="UP000216444">
    <property type="component" value="Unassembled WGS sequence"/>
</dbReference>
<name>A0A261FCN3_9BIFI</name>
<gene>
    <name evidence="1" type="ORF">BTIS_1754</name>
</gene>
<accession>A0A261FCN3</accession>
<comment type="caution">
    <text evidence="1">The sequence shown here is derived from an EMBL/GenBank/DDBJ whole genome shotgun (WGS) entry which is preliminary data.</text>
</comment>
<sequence>MHMPGDLGRSAIIRNMQPLADDDIVAVVDELFLPLVHYYEQRFRSTGRETGDIRESARIR</sequence>
<organism evidence="1 2">
    <name type="scientific">Bifidobacterium tissieri</name>
    <dbReference type="NCBI Taxonomy" id="1630162"/>
    <lineage>
        <taxon>Bacteria</taxon>
        <taxon>Bacillati</taxon>
        <taxon>Actinomycetota</taxon>
        <taxon>Actinomycetes</taxon>
        <taxon>Bifidobacteriales</taxon>
        <taxon>Bifidobacteriaceae</taxon>
        <taxon>Bifidobacterium</taxon>
    </lineage>
</organism>
<keyword evidence="2" id="KW-1185">Reference proteome</keyword>
<dbReference type="AlphaFoldDB" id="A0A261FCN3"/>
<evidence type="ECO:0000313" key="1">
    <source>
        <dbReference type="EMBL" id="OZG56911.1"/>
    </source>
</evidence>
<dbReference type="EMBL" id="MWWV01000013">
    <property type="protein sequence ID" value="OZG56911.1"/>
    <property type="molecule type" value="Genomic_DNA"/>
</dbReference>